<evidence type="ECO:0000313" key="3">
    <source>
        <dbReference type="Proteomes" id="UP000028547"/>
    </source>
</evidence>
<proteinExistence type="predicted"/>
<sequence>MRLLARVVLGLLLLVASVSFAAEPPAEGMILGQVTDAETSRRLAKIVVTATPTQATPQVGAA</sequence>
<dbReference type="EMBL" id="JPMI01000036">
    <property type="protein sequence ID" value="KFA93854.1"/>
    <property type="molecule type" value="Genomic_DNA"/>
</dbReference>
<feature type="chain" id="PRO_5001781985" description="Carboxypeptidase regulatory-like domain-containing protein" evidence="1">
    <location>
        <begin position="22"/>
        <end position="62"/>
    </location>
</feature>
<accession>A0A084SZG9</accession>
<gene>
    <name evidence="2" type="ORF">Q664_06715</name>
</gene>
<organism evidence="2 3">
    <name type="scientific">Archangium violaceum Cb vi76</name>
    <dbReference type="NCBI Taxonomy" id="1406225"/>
    <lineage>
        <taxon>Bacteria</taxon>
        <taxon>Pseudomonadati</taxon>
        <taxon>Myxococcota</taxon>
        <taxon>Myxococcia</taxon>
        <taxon>Myxococcales</taxon>
        <taxon>Cystobacterineae</taxon>
        <taxon>Archangiaceae</taxon>
        <taxon>Archangium</taxon>
    </lineage>
</organism>
<protein>
    <recommendedName>
        <fullName evidence="4">Carboxypeptidase regulatory-like domain-containing protein</fullName>
    </recommendedName>
</protein>
<dbReference type="Proteomes" id="UP000028547">
    <property type="component" value="Unassembled WGS sequence"/>
</dbReference>
<evidence type="ECO:0000256" key="1">
    <source>
        <dbReference type="SAM" id="SignalP"/>
    </source>
</evidence>
<reference evidence="2 3" key="1">
    <citation type="submission" date="2014-07" db="EMBL/GenBank/DDBJ databases">
        <title>Draft Genome Sequence of Gephyronic Acid Producer, Cystobacter violaceus Strain Cb vi76.</title>
        <authorList>
            <person name="Stevens D.C."/>
            <person name="Young J."/>
            <person name="Carmichael R."/>
            <person name="Tan J."/>
            <person name="Taylor R.E."/>
        </authorList>
    </citation>
    <scope>NUCLEOTIDE SEQUENCE [LARGE SCALE GENOMIC DNA]</scope>
    <source>
        <strain evidence="2 3">Cb vi76</strain>
    </source>
</reference>
<keyword evidence="1" id="KW-0732">Signal</keyword>
<evidence type="ECO:0008006" key="4">
    <source>
        <dbReference type="Google" id="ProtNLM"/>
    </source>
</evidence>
<evidence type="ECO:0000313" key="2">
    <source>
        <dbReference type="EMBL" id="KFA93854.1"/>
    </source>
</evidence>
<dbReference type="AlphaFoldDB" id="A0A084SZG9"/>
<name>A0A084SZG9_9BACT</name>
<comment type="caution">
    <text evidence="2">The sequence shown here is derived from an EMBL/GenBank/DDBJ whole genome shotgun (WGS) entry which is preliminary data.</text>
</comment>
<dbReference type="RefSeq" id="WP_043391021.1">
    <property type="nucleotide sequence ID" value="NZ_JPMI01000036.1"/>
</dbReference>
<feature type="signal peptide" evidence="1">
    <location>
        <begin position="1"/>
        <end position="21"/>
    </location>
</feature>